<dbReference type="InterPro" id="IPR051450">
    <property type="entry name" value="Gfo/Idh/MocA_Oxidoreductases"/>
</dbReference>
<dbReference type="SUPFAM" id="SSF55347">
    <property type="entry name" value="Glyceraldehyde-3-phosphate dehydrogenase-like, C-terminal domain"/>
    <property type="match status" value="1"/>
</dbReference>
<gene>
    <name evidence="4" type="ORF">AWU67_10150</name>
</gene>
<evidence type="ECO:0000259" key="2">
    <source>
        <dbReference type="Pfam" id="PF01408"/>
    </source>
</evidence>
<dbReference type="GO" id="GO:0000166">
    <property type="term" value="F:nucleotide binding"/>
    <property type="evidence" value="ECO:0007669"/>
    <property type="project" value="InterPro"/>
</dbReference>
<dbReference type="Gene3D" id="3.30.360.10">
    <property type="entry name" value="Dihydrodipicolinate Reductase, domain 2"/>
    <property type="match status" value="1"/>
</dbReference>
<protein>
    <submittedName>
        <fullName evidence="4">Uncharacterized protein</fullName>
    </submittedName>
</protein>
<dbReference type="OrthoDB" id="256869at2"/>
<dbReference type="Gene3D" id="3.40.50.720">
    <property type="entry name" value="NAD(P)-binding Rossmann-like Domain"/>
    <property type="match status" value="1"/>
</dbReference>
<dbReference type="RefSeq" id="WP_067228510.1">
    <property type="nucleotide sequence ID" value="NZ_CP014145.1"/>
</dbReference>
<dbReference type="PANTHER" id="PTHR43377:SF2">
    <property type="entry name" value="BINDING ROSSMANN FOLD OXIDOREDUCTASE, PUTATIVE (AFU_ORTHOLOGUE AFUA_4G00560)-RELATED"/>
    <property type="match status" value="1"/>
</dbReference>
<dbReference type="SUPFAM" id="SSF51735">
    <property type="entry name" value="NAD(P)-binding Rossmann-fold domains"/>
    <property type="match status" value="1"/>
</dbReference>
<feature type="domain" description="Gfo/Idh/MocA-like oxidoreductase N-terminal" evidence="2">
    <location>
        <begin position="16"/>
        <end position="129"/>
    </location>
</feature>
<feature type="domain" description="GFO/IDH/MocA-like oxidoreductase" evidence="3">
    <location>
        <begin position="143"/>
        <end position="258"/>
    </location>
</feature>
<evidence type="ECO:0000259" key="3">
    <source>
        <dbReference type="Pfam" id="PF22725"/>
    </source>
</evidence>
<sequence>MTDNGHPHTTQHRDGVRVAVVGAGQFGELHADAYRANPDCRLVAIVDRNVERARAVAARTGAPAAYASIEQLLAAEQVDGVSIATAGAHHLAPTIAALRAGASVLLEKPVVLRADEAITLADAADQAAGFVLPAHILRFAAPYRELANRLAAGAVGTPRALSFRRHRTIEHDSLFPDVHPVLMTMVHDIDLALWLDGSRPTSVTARQLRIAGRAQPAVVWAEVETDSGSIWSFQVSWSLAGAGGLPDALEVIGDSGALSLSLGARVSDFGPSAAAVDDTLTPGGSHGALGEEVRAFVDAIRFGIAPAGPTLGEAIDGLALAHRIIQAAESSATGPEPHGEGRPA</sequence>
<keyword evidence="1" id="KW-0520">NAD</keyword>
<dbReference type="Pfam" id="PF01408">
    <property type="entry name" value="GFO_IDH_MocA"/>
    <property type="match status" value="1"/>
</dbReference>
<evidence type="ECO:0000313" key="4">
    <source>
        <dbReference type="EMBL" id="AMB59160.1"/>
    </source>
</evidence>
<accession>A0A109QYT6</accession>
<name>A0A109QYT6_9MICO</name>
<organism evidence="4 5">
    <name type="scientific">Microterricola viridarii</name>
    <dbReference type="NCBI Taxonomy" id="412690"/>
    <lineage>
        <taxon>Bacteria</taxon>
        <taxon>Bacillati</taxon>
        <taxon>Actinomycetota</taxon>
        <taxon>Actinomycetes</taxon>
        <taxon>Micrococcales</taxon>
        <taxon>Microbacteriaceae</taxon>
        <taxon>Microterricola</taxon>
    </lineage>
</organism>
<dbReference type="InterPro" id="IPR036291">
    <property type="entry name" value="NAD(P)-bd_dom_sf"/>
</dbReference>
<dbReference type="KEGG" id="mvd:AWU67_10150"/>
<dbReference type="AlphaFoldDB" id="A0A109QYT6"/>
<reference evidence="5" key="2">
    <citation type="submission" date="2016-01" db="EMBL/GenBank/DDBJ databases">
        <title>First complete genome sequence of a species in the genus Microterricola, an extremophilic cold active enzyme producing strain ERGS5:02 isolated from Sikkim Himalaya.</title>
        <authorList>
            <person name="Kumar R."/>
            <person name="Singh D."/>
            <person name="Swarnkar M.K."/>
        </authorList>
    </citation>
    <scope>NUCLEOTIDE SEQUENCE [LARGE SCALE GENOMIC DNA]</scope>
    <source>
        <strain evidence="5">ERGS5:02</strain>
    </source>
</reference>
<dbReference type="PANTHER" id="PTHR43377">
    <property type="entry name" value="BILIVERDIN REDUCTASE A"/>
    <property type="match status" value="1"/>
</dbReference>
<proteinExistence type="predicted"/>
<keyword evidence="5" id="KW-1185">Reference proteome</keyword>
<dbReference type="InterPro" id="IPR000683">
    <property type="entry name" value="Gfo/Idh/MocA-like_OxRdtase_N"/>
</dbReference>
<reference evidence="4 5" key="1">
    <citation type="journal article" date="2016" name="J. Biotechnol.">
        <title>First complete genome sequence of a species in the genus Microterricola, an extremophilic cold active enzyme producing bacterial strain ERGS5:02 isolated from Sikkim Himalaya.</title>
        <authorList>
            <person name="Himanshu"/>
            <person name="Swarnkar M.K."/>
            <person name="Singh D."/>
            <person name="Kumar R."/>
        </authorList>
    </citation>
    <scope>NUCLEOTIDE SEQUENCE [LARGE SCALE GENOMIC DNA]</scope>
    <source>
        <strain evidence="4 5">ERGS5:02</strain>
    </source>
</reference>
<evidence type="ECO:0000256" key="1">
    <source>
        <dbReference type="ARBA" id="ARBA00023027"/>
    </source>
</evidence>
<dbReference type="Pfam" id="PF22725">
    <property type="entry name" value="GFO_IDH_MocA_C3"/>
    <property type="match status" value="1"/>
</dbReference>
<dbReference type="Proteomes" id="UP000058305">
    <property type="component" value="Chromosome"/>
</dbReference>
<evidence type="ECO:0000313" key="5">
    <source>
        <dbReference type="Proteomes" id="UP000058305"/>
    </source>
</evidence>
<dbReference type="InterPro" id="IPR055170">
    <property type="entry name" value="GFO_IDH_MocA-like_dom"/>
</dbReference>
<dbReference type="EMBL" id="CP014145">
    <property type="protein sequence ID" value="AMB59160.1"/>
    <property type="molecule type" value="Genomic_DNA"/>
</dbReference>